<dbReference type="Proteomes" id="UP000187209">
    <property type="component" value="Unassembled WGS sequence"/>
</dbReference>
<name>A0A1R2BHM9_9CILI</name>
<gene>
    <name evidence="1" type="ORF">SteCoe_24379</name>
</gene>
<sequence>MNQISFSSSSLGSYHKEDYDLIGKLINFSSERKENSIKCIPIAEENHLSNIQSLAKLEKVQEMHSNISFKCISSKNSLIFEESGGDVGEGQGLHYGSFHDALLDEWSIEDVICKNYIYYN</sequence>
<evidence type="ECO:0000313" key="2">
    <source>
        <dbReference type="Proteomes" id="UP000187209"/>
    </source>
</evidence>
<accession>A0A1R2BHM9</accession>
<dbReference type="AlphaFoldDB" id="A0A1R2BHM9"/>
<keyword evidence="2" id="KW-1185">Reference proteome</keyword>
<reference evidence="1 2" key="1">
    <citation type="submission" date="2016-11" db="EMBL/GenBank/DDBJ databases">
        <title>The macronuclear genome of Stentor coeruleus: a giant cell with tiny introns.</title>
        <authorList>
            <person name="Slabodnick M."/>
            <person name="Ruby J.G."/>
            <person name="Reiff S.B."/>
            <person name="Swart E.C."/>
            <person name="Gosai S."/>
            <person name="Prabakaran S."/>
            <person name="Witkowska E."/>
            <person name="Larue G.E."/>
            <person name="Fisher S."/>
            <person name="Freeman R.M."/>
            <person name="Gunawardena J."/>
            <person name="Chu W."/>
            <person name="Stover N.A."/>
            <person name="Gregory B.D."/>
            <person name="Nowacki M."/>
            <person name="Derisi J."/>
            <person name="Roy S.W."/>
            <person name="Marshall W.F."/>
            <person name="Sood P."/>
        </authorList>
    </citation>
    <scope>NUCLEOTIDE SEQUENCE [LARGE SCALE GENOMIC DNA]</scope>
    <source>
        <strain evidence="1">WM001</strain>
    </source>
</reference>
<protein>
    <submittedName>
        <fullName evidence="1">Uncharacterized protein</fullName>
    </submittedName>
</protein>
<dbReference type="EMBL" id="MPUH01000640">
    <property type="protein sequence ID" value="OMJ76283.1"/>
    <property type="molecule type" value="Genomic_DNA"/>
</dbReference>
<proteinExistence type="predicted"/>
<comment type="caution">
    <text evidence="1">The sequence shown here is derived from an EMBL/GenBank/DDBJ whole genome shotgun (WGS) entry which is preliminary data.</text>
</comment>
<organism evidence="1 2">
    <name type="scientific">Stentor coeruleus</name>
    <dbReference type="NCBI Taxonomy" id="5963"/>
    <lineage>
        <taxon>Eukaryota</taxon>
        <taxon>Sar</taxon>
        <taxon>Alveolata</taxon>
        <taxon>Ciliophora</taxon>
        <taxon>Postciliodesmatophora</taxon>
        <taxon>Heterotrichea</taxon>
        <taxon>Heterotrichida</taxon>
        <taxon>Stentoridae</taxon>
        <taxon>Stentor</taxon>
    </lineage>
</organism>
<evidence type="ECO:0000313" key="1">
    <source>
        <dbReference type="EMBL" id="OMJ76283.1"/>
    </source>
</evidence>